<keyword evidence="14" id="KW-1185">Reference proteome</keyword>
<evidence type="ECO:0000256" key="12">
    <source>
        <dbReference type="SAM" id="Phobius"/>
    </source>
</evidence>
<dbReference type="HOGENOM" id="CLU_119549_3_1_0"/>
<feature type="transmembrane region" description="Helical" evidence="12">
    <location>
        <begin position="6"/>
        <end position="26"/>
    </location>
</feature>
<evidence type="ECO:0000256" key="9">
    <source>
        <dbReference type="ARBA" id="ARBA00023027"/>
    </source>
</evidence>
<dbReference type="EMBL" id="CP002049">
    <property type="protein sequence ID" value="ADI16082.1"/>
    <property type="molecule type" value="Genomic_DNA"/>
</dbReference>
<dbReference type="Gene3D" id="1.20.58.1610">
    <property type="entry name" value="NADH:ubiquinone/plastoquinone oxidoreductase, chain 3"/>
    <property type="match status" value="1"/>
</dbReference>
<evidence type="ECO:0000256" key="8">
    <source>
        <dbReference type="ARBA" id="ARBA00022989"/>
    </source>
</evidence>
<evidence type="ECO:0000313" key="13">
    <source>
        <dbReference type="EMBL" id="ADI16082.1"/>
    </source>
</evidence>
<dbReference type="PANTHER" id="PTHR11058:SF22">
    <property type="entry name" value="NADH-QUINONE OXIDOREDUCTASE SUBUNIT A"/>
    <property type="match status" value="1"/>
</dbReference>
<keyword evidence="10 12" id="KW-0472">Membrane</keyword>
<dbReference type="AlphaFoldDB" id="D7CWD2"/>
<dbReference type="Proteomes" id="UP000000379">
    <property type="component" value="Chromosome"/>
</dbReference>
<name>D7CWD2_TRURR</name>
<dbReference type="PANTHER" id="PTHR11058">
    <property type="entry name" value="NADH-UBIQUINONE OXIDOREDUCTASE CHAIN 3"/>
    <property type="match status" value="1"/>
</dbReference>
<proteinExistence type="inferred from homology"/>
<comment type="catalytic activity">
    <reaction evidence="11">
        <text>a quinone + NADH + 5 H(+)(in) = a quinol + NAD(+) + 4 H(+)(out)</text>
        <dbReference type="Rhea" id="RHEA:57888"/>
        <dbReference type="ChEBI" id="CHEBI:15378"/>
        <dbReference type="ChEBI" id="CHEBI:24646"/>
        <dbReference type="ChEBI" id="CHEBI:57540"/>
        <dbReference type="ChEBI" id="CHEBI:57945"/>
        <dbReference type="ChEBI" id="CHEBI:132124"/>
    </reaction>
</comment>
<keyword evidence="5 11" id="KW-0812">Transmembrane</keyword>
<keyword evidence="4" id="KW-1003">Cell membrane</keyword>
<evidence type="ECO:0000256" key="11">
    <source>
        <dbReference type="RuleBase" id="RU003639"/>
    </source>
</evidence>
<reference evidence="13 14" key="2">
    <citation type="journal article" date="2011" name="Stand. Genomic Sci.">
        <title>Complete genome sequence of Truepera radiovictrix type strain (RQ-24).</title>
        <authorList>
            <person name="Ivanova N."/>
            <person name="Rohde C."/>
            <person name="Munk C."/>
            <person name="Nolan M."/>
            <person name="Lucas S."/>
            <person name="Del Rio T.G."/>
            <person name="Tice H."/>
            <person name="Deshpande S."/>
            <person name="Cheng J.F."/>
            <person name="Tapia R."/>
            <person name="Han C."/>
            <person name="Goodwin L."/>
            <person name="Pitluck S."/>
            <person name="Liolios K."/>
            <person name="Mavromatis K."/>
            <person name="Mikhailova N."/>
            <person name="Pati A."/>
            <person name="Chen A."/>
            <person name="Palaniappan K."/>
            <person name="Land M."/>
            <person name="Hauser L."/>
            <person name="Chang Y.J."/>
            <person name="Jeffries C.D."/>
            <person name="Brambilla E."/>
            <person name="Rohde M."/>
            <person name="Goker M."/>
            <person name="Tindall B.J."/>
            <person name="Woyke T."/>
            <person name="Bristow J."/>
            <person name="Eisen J.A."/>
            <person name="Markowitz V."/>
            <person name="Hugenholtz P."/>
            <person name="Kyrpides N.C."/>
            <person name="Klenk H.P."/>
            <person name="Lapidus A."/>
        </authorList>
    </citation>
    <scope>NUCLEOTIDE SEQUENCE [LARGE SCALE GENOMIC DNA]</scope>
    <source>
        <strain evidence="14">DSM 17093 / CIP 108686 / LMG 22925 / RQ-24</strain>
    </source>
</reference>
<feature type="transmembrane region" description="Helical" evidence="12">
    <location>
        <begin position="87"/>
        <end position="107"/>
    </location>
</feature>
<keyword evidence="3" id="KW-0813">Transport</keyword>
<keyword evidence="7" id="KW-1278">Translocase</keyword>
<dbReference type="STRING" id="649638.Trad_2988"/>
<evidence type="ECO:0000256" key="4">
    <source>
        <dbReference type="ARBA" id="ARBA00022475"/>
    </source>
</evidence>
<evidence type="ECO:0000256" key="7">
    <source>
        <dbReference type="ARBA" id="ARBA00022967"/>
    </source>
</evidence>
<evidence type="ECO:0000256" key="10">
    <source>
        <dbReference type="ARBA" id="ARBA00023136"/>
    </source>
</evidence>
<organism evidence="13 14">
    <name type="scientific">Truepera radiovictrix (strain DSM 17093 / CIP 108686 / LMG 22925 / RQ-24)</name>
    <dbReference type="NCBI Taxonomy" id="649638"/>
    <lineage>
        <taxon>Bacteria</taxon>
        <taxon>Thermotogati</taxon>
        <taxon>Deinococcota</taxon>
        <taxon>Deinococci</taxon>
        <taxon>Trueperales</taxon>
        <taxon>Trueperaceae</taxon>
        <taxon>Truepera</taxon>
    </lineage>
</organism>
<comment type="function">
    <text evidence="11">NDH-1 shuttles electrons from NADH, via FMN and iron-sulfur (Fe-S) centers, to quinones in the respiratory chain.</text>
</comment>
<dbReference type="GO" id="GO:0048038">
    <property type="term" value="F:quinone binding"/>
    <property type="evidence" value="ECO:0007669"/>
    <property type="project" value="UniProtKB-KW"/>
</dbReference>
<comment type="similarity">
    <text evidence="2 11">Belongs to the complex I subunit 3 family.</text>
</comment>
<dbReference type="GO" id="GO:0005886">
    <property type="term" value="C:plasma membrane"/>
    <property type="evidence" value="ECO:0007669"/>
    <property type="project" value="UniProtKB-SubCell"/>
</dbReference>
<protein>
    <recommendedName>
        <fullName evidence="11">NADH-quinone oxidoreductase subunit</fullName>
        <ecNumber evidence="11">7.1.1.-</ecNumber>
    </recommendedName>
</protein>
<sequence length="115" mass="12749">MYLNLLMMFLAAGLIGALALLVGGLIGPKKASEDKLAAYESGIASTSSARERFPVHFYLVAMLFIIFDIEAAFFYPLAVHFQVEPQFLFVQGLIFIAILAVGYIYVLRKGVLAWR</sequence>
<evidence type="ECO:0000256" key="2">
    <source>
        <dbReference type="ARBA" id="ARBA00008472"/>
    </source>
</evidence>
<dbReference type="InterPro" id="IPR000440">
    <property type="entry name" value="NADH_UbQ/plastoQ_OxRdtase_su3"/>
</dbReference>
<feature type="transmembrane region" description="Helical" evidence="12">
    <location>
        <begin position="55"/>
        <end position="75"/>
    </location>
</feature>
<evidence type="ECO:0000256" key="3">
    <source>
        <dbReference type="ARBA" id="ARBA00022448"/>
    </source>
</evidence>
<dbReference type="Pfam" id="PF00507">
    <property type="entry name" value="Oxidored_q4"/>
    <property type="match status" value="1"/>
</dbReference>
<dbReference type="GO" id="GO:0008137">
    <property type="term" value="F:NADH dehydrogenase (ubiquinone) activity"/>
    <property type="evidence" value="ECO:0007669"/>
    <property type="project" value="InterPro"/>
</dbReference>
<dbReference type="GO" id="GO:0030964">
    <property type="term" value="C:NADH dehydrogenase complex"/>
    <property type="evidence" value="ECO:0007669"/>
    <property type="project" value="TreeGrafter"/>
</dbReference>
<comment type="subcellular location">
    <subcellularLocation>
        <location evidence="11">Cell membrane</location>
        <topology evidence="11">Multi-pass membrane protein</topology>
    </subcellularLocation>
    <subcellularLocation>
        <location evidence="1">Membrane</location>
    </subcellularLocation>
</comment>
<evidence type="ECO:0000256" key="6">
    <source>
        <dbReference type="ARBA" id="ARBA00022719"/>
    </source>
</evidence>
<dbReference type="EC" id="7.1.1.-" evidence="11"/>
<evidence type="ECO:0000256" key="5">
    <source>
        <dbReference type="ARBA" id="ARBA00022692"/>
    </source>
</evidence>
<dbReference type="eggNOG" id="COG0838">
    <property type="taxonomic scope" value="Bacteria"/>
</dbReference>
<gene>
    <name evidence="13" type="ordered locus">Trad_2988</name>
</gene>
<keyword evidence="9 11" id="KW-0520">NAD</keyword>
<keyword evidence="8 12" id="KW-1133">Transmembrane helix</keyword>
<reference evidence="14" key="1">
    <citation type="submission" date="2010-05" db="EMBL/GenBank/DDBJ databases">
        <title>The complete genome of Truepera radiovictris DSM 17093.</title>
        <authorList>
            <consortium name="US DOE Joint Genome Institute (JGI-PGF)"/>
            <person name="Lucas S."/>
            <person name="Copeland A."/>
            <person name="Lapidus A."/>
            <person name="Glavina del Rio T."/>
            <person name="Dalin E."/>
            <person name="Tice H."/>
            <person name="Bruce D."/>
            <person name="Goodwin L."/>
            <person name="Pitluck S."/>
            <person name="Kyrpides N."/>
            <person name="Mavromatis K."/>
            <person name="Ovchinnikova G."/>
            <person name="Munk A.C."/>
            <person name="Detter J.C."/>
            <person name="Han C."/>
            <person name="Tapia R."/>
            <person name="Land M."/>
            <person name="Hauser L."/>
            <person name="Markowitz V."/>
            <person name="Cheng J.-F."/>
            <person name="Hugenholtz P."/>
            <person name="Woyke T."/>
            <person name="Wu D."/>
            <person name="Tindall B."/>
            <person name="Pomrenke H.G."/>
            <person name="Brambilla E."/>
            <person name="Klenk H.-P."/>
            <person name="Eisen J.A."/>
        </authorList>
    </citation>
    <scope>NUCLEOTIDE SEQUENCE [LARGE SCALE GENOMIC DNA]</scope>
    <source>
        <strain evidence="14">DSM 17093 / CIP 108686 / LMG 22925 / RQ-24</strain>
    </source>
</reference>
<evidence type="ECO:0000313" key="14">
    <source>
        <dbReference type="Proteomes" id="UP000000379"/>
    </source>
</evidence>
<dbReference type="KEGG" id="tra:Trad_2988"/>
<evidence type="ECO:0000256" key="1">
    <source>
        <dbReference type="ARBA" id="ARBA00004370"/>
    </source>
</evidence>
<dbReference type="InterPro" id="IPR038430">
    <property type="entry name" value="NDAH_ubi_oxred_su3_sf"/>
</dbReference>
<accession>D7CWD2</accession>
<keyword evidence="6 11" id="KW-0874">Quinone</keyword>